<proteinExistence type="predicted"/>
<dbReference type="EMBL" id="AP018907">
    <property type="protein sequence ID" value="BBF94214.1"/>
    <property type="molecule type" value="Genomic_DNA"/>
</dbReference>
<sequence>MDDDLYLTTGDFQRLVEFRQLQALESGDVQPLHEALADAIHFAWSSMQVKFGLARLPTSVEDRGEDPR</sequence>
<gene>
    <name evidence="1" type="ORF">BLTE_28990</name>
</gene>
<evidence type="ECO:0000313" key="2">
    <source>
        <dbReference type="Proteomes" id="UP000266934"/>
    </source>
</evidence>
<name>A0A348G3T1_9HYPH</name>
<evidence type="ECO:0000313" key="1">
    <source>
        <dbReference type="EMBL" id="BBF94214.1"/>
    </source>
</evidence>
<dbReference type="AlphaFoldDB" id="A0A348G3T1"/>
<accession>A0A348G3T1</accession>
<reference evidence="1 2" key="1">
    <citation type="submission" date="2018-08" db="EMBL/GenBank/DDBJ databases">
        <title>Complete genome sequencing of Blastochloris tepida GI.</title>
        <authorList>
            <person name="Tsukatani Y."/>
            <person name="Mori H."/>
        </authorList>
    </citation>
    <scope>NUCLEOTIDE SEQUENCE [LARGE SCALE GENOMIC DNA]</scope>
    <source>
        <strain evidence="1 2">GI</strain>
    </source>
</reference>
<dbReference type="KEGG" id="blag:BLTE_28990"/>
<keyword evidence="2" id="KW-1185">Reference proteome</keyword>
<protein>
    <submittedName>
        <fullName evidence="1">Uncharacterized protein</fullName>
    </submittedName>
</protein>
<organism evidence="1 2">
    <name type="scientific">Blastochloris tepida</name>
    <dbReference type="NCBI Taxonomy" id="2233851"/>
    <lineage>
        <taxon>Bacteria</taxon>
        <taxon>Pseudomonadati</taxon>
        <taxon>Pseudomonadota</taxon>
        <taxon>Alphaproteobacteria</taxon>
        <taxon>Hyphomicrobiales</taxon>
        <taxon>Blastochloridaceae</taxon>
        <taxon>Blastochloris</taxon>
    </lineage>
</organism>
<dbReference type="Proteomes" id="UP000266934">
    <property type="component" value="Chromosome"/>
</dbReference>